<dbReference type="HOGENOM" id="CLU_006586_13_0_1"/>
<evidence type="ECO:0000313" key="8">
    <source>
        <dbReference type="Ensembl" id="ENSACAP00000021969.1"/>
    </source>
</evidence>
<dbReference type="eggNOG" id="KOG4389">
    <property type="taxonomic scope" value="Eukaryota"/>
</dbReference>
<keyword evidence="2" id="KW-0719">Serine esterase</keyword>
<keyword evidence="4" id="KW-1015">Disulfide bond</keyword>
<protein>
    <recommendedName>
        <fullName evidence="6">Carboxylic ester hydrolase</fullName>
        <ecNumber evidence="6">3.1.1.-</ecNumber>
    </recommendedName>
</protein>
<dbReference type="CDD" id="cd00312">
    <property type="entry name" value="Esterase_lipase"/>
    <property type="match status" value="1"/>
</dbReference>
<dbReference type="Bgee" id="ENSACAG00000028628">
    <property type="expression patterns" value="Expressed in liver and 1 other cell type or tissue"/>
</dbReference>
<dbReference type="GeneTree" id="ENSGT00940000157023"/>
<dbReference type="EC" id="3.1.1.-" evidence="6"/>
<feature type="active site" description="Charge relay system" evidence="5">
    <location>
        <position position="339"/>
    </location>
</feature>
<evidence type="ECO:0000256" key="2">
    <source>
        <dbReference type="ARBA" id="ARBA00022487"/>
    </source>
</evidence>
<dbReference type="InParanoid" id="R4G9Q4"/>
<dbReference type="MEROPS" id="S09.980"/>
<sequence>MPTLLPAIFLFLLISSSASEEDDTLVNTSSGPIKGKKVPTNSGTVTAYLGIPYAEPPLGKLRFQKPLPHQPWSQVLEATSYGSPCHQKNHFNFTFADMWVAKKPHSEDCLFLNIWVPDPRPSTPVPVLLWIHGGGFVAGASSLDLYNGAFLAAAENVIVASMNYRLGVLGFLFLPPEAPGNMGLWDQNLAMKWIKENAAAFGGDPAHLTLLGHSAGAASVGFHLLSPASQPLFTHAVIQSGLPNAPWAWRHPNESMWAAMKLSEILNCEQGNHSDMESCLHNVMNCLRKANPEKDEFYLVEKFQGPTLDGDFLPAEAEKLKETGLSHDKPLLLGITRDEGSIFTVFANSNILNNGGILTWEELVQAINMVFHQKVEDSIVKALAKKYSEDTHGPGQYHSALSHLYRDYYFLCPLVEVTSKMGTSGSPVYVYSFNHPISGPLWPEWMGAPHGVEVPYLFGTFSSVLTNNETITKADVALSRRLMWYWAEFARSGNPTGSKPSVVQWPLYNATEQNVFHIDIEAPRTMPIAPVQCNFPATHQSYAKQLKGHCISSDHEKDIANGASA</sequence>
<dbReference type="GO" id="GO:0005615">
    <property type="term" value="C:extracellular space"/>
    <property type="evidence" value="ECO:0000318"/>
    <property type="project" value="GO_Central"/>
</dbReference>
<dbReference type="STRING" id="28377.ENSACAP00000021969"/>
<dbReference type="Proteomes" id="UP000001646">
    <property type="component" value="Chromosome 2"/>
</dbReference>
<comment type="similarity">
    <text evidence="1 6">Belongs to the type-B carboxylesterase/lipase family.</text>
</comment>
<gene>
    <name evidence="8" type="primary">LOC100563136</name>
</gene>
<keyword evidence="9" id="KW-1185">Reference proteome</keyword>
<dbReference type="InterPro" id="IPR029058">
    <property type="entry name" value="AB_hydrolase_fold"/>
</dbReference>
<evidence type="ECO:0000256" key="5">
    <source>
        <dbReference type="PIRSR" id="PIRSR600997-1"/>
    </source>
</evidence>
<dbReference type="InterPro" id="IPR019826">
    <property type="entry name" value="Carboxylesterase_B_AS"/>
</dbReference>
<dbReference type="GO" id="GO:0019695">
    <property type="term" value="P:choline metabolic process"/>
    <property type="evidence" value="ECO:0000318"/>
    <property type="project" value="GO_Central"/>
</dbReference>
<name>R4G9Q4_ANOCA</name>
<dbReference type="InterPro" id="IPR050654">
    <property type="entry name" value="AChE-related_enzymes"/>
</dbReference>
<evidence type="ECO:0000256" key="3">
    <source>
        <dbReference type="ARBA" id="ARBA00022801"/>
    </source>
</evidence>
<feature type="domain" description="Carboxylesterase type B" evidence="7">
    <location>
        <begin position="23"/>
        <end position="522"/>
    </location>
</feature>
<reference evidence="8" key="2">
    <citation type="submission" date="2025-08" db="UniProtKB">
        <authorList>
            <consortium name="Ensembl"/>
        </authorList>
    </citation>
    <scope>IDENTIFICATION</scope>
</reference>
<dbReference type="OrthoDB" id="3200163at2759"/>
<proteinExistence type="inferred from homology"/>
<dbReference type="FunFam" id="3.40.50.1820:FF:000029">
    <property type="entry name" value="Acetylcholinesterase"/>
    <property type="match status" value="1"/>
</dbReference>
<organism evidence="8 9">
    <name type="scientific">Anolis carolinensis</name>
    <name type="common">Green anole</name>
    <name type="synonym">American chameleon</name>
    <dbReference type="NCBI Taxonomy" id="28377"/>
    <lineage>
        <taxon>Eukaryota</taxon>
        <taxon>Metazoa</taxon>
        <taxon>Chordata</taxon>
        <taxon>Craniata</taxon>
        <taxon>Vertebrata</taxon>
        <taxon>Euteleostomi</taxon>
        <taxon>Lepidosauria</taxon>
        <taxon>Squamata</taxon>
        <taxon>Bifurcata</taxon>
        <taxon>Unidentata</taxon>
        <taxon>Episquamata</taxon>
        <taxon>Toxicofera</taxon>
        <taxon>Iguania</taxon>
        <taxon>Dactyloidae</taxon>
        <taxon>Anolis</taxon>
    </lineage>
</organism>
<evidence type="ECO:0000256" key="4">
    <source>
        <dbReference type="ARBA" id="ARBA00023157"/>
    </source>
</evidence>
<accession>R4G9Q4</accession>
<dbReference type="PANTHER" id="PTHR43918">
    <property type="entry name" value="ACETYLCHOLINESTERASE"/>
    <property type="match status" value="1"/>
</dbReference>
<dbReference type="InterPro" id="IPR000997">
    <property type="entry name" value="Cholinesterase"/>
</dbReference>
<feature type="active site" description="Charge relay system" evidence="5">
    <location>
        <position position="450"/>
    </location>
</feature>
<dbReference type="SUPFAM" id="SSF53474">
    <property type="entry name" value="alpha/beta-Hydrolases"/>
    <property type="match status" value="1"/>
</dbReference>
<dbReference type="Ensembl" id="ENSACAT00000029387.2">
    <property type="protein sequence ID" value="ENSACAP00000021969.1"/>
    <property type="gene ID" value="ENSACAG00000028628.2"/>
</dbReference>
<dbReference type="GO" id="GO:0003990">
    <property type="term" value="F:acetylcholinesterase activity"/>
    <property type="evidence" value="ECO:0000318"/>
    <property type="project" value="GO_Central"/>
</dbReference>
<dbReference type="InterPro" id="IPR019819">
    <property type="entry name" value="Carboxylesterase_B_CS"/>
</dbReference>
<keyword evidence="3 6" id="KW-0378">Hydrolase</keyword>
<dbReference type="ESTHER" id="anoca-r4g9q4">
    <property type="family name" value="Cholinesterase-like"/>
</dbReference>
<dbReference type="InterPro" id="IPR002018">
    <property type="entry name" value="CarbesteraseB"/>
</dbReference>
<evidence type="ECO:0000259" key="7">
    <source>
        <dbReference type="Pfam" id="PF00135"/>
    </source>
</evidence>
<evidence type="ECO:0000256" key="6">
    <source>
        <dbReference type="RuleBase" id="RU361235"/>
    </source>
</evidence>
<feature type="chain" id="PRO_5005145374" description="Carboxylic ester hydrolase" evidence="6">
    <location>
        <begin position="20"/>
        <end position="565"/>
    </location>
</feature>
<feature type="signal peptide" evidence="6">
    <location>
        <begin position="1"/>
        <end position="19"/>
    </location>
</feature>
<dbReference type="GeneID" id="100563136"/>
<dbReference type="PANTHER" id="PTHR43918:SF4">
    <property type="entry name" value="CARBOXYLIC ESTER HYDROLASE"/>
    <property type="match status" value="1"/>
</dbReference>
<dbReference type="Pfam" id="PF00135">
    <property type="entry name" value="COesterase"/>
    <property type="match status" value="1"/>
</dbReference>
<dbReference type="AlphaFoldDB" id="R4G9Q4"/>
<reference evidence="8 9" key="1">
    <citation type="submission" date="2009-12" db="EMBL/GenBank/DDBJ databases">
        <title>The Genome Sequence of Anolis carolinensis (Green Anole Lizard).</title>
        <authorList>
            <consortium name="The Genome Sequencing Platform"/>
            <person name="Di Palma F."/>
            <person name="Alfoldi J."/>
            <person name="Heiman D."/>
            <person name="Young S."/>
            <person name="Grabherr M."/>
            <person name="Johnson J."/>
            <person name="Lander E.S."/>
            <person name="Lindblad-Toh K."/>
        </authorList>
    </citation>
    <scope>NUCLEOTIDE SEQUENCE [LARGE SCALE GENOMIC DNA]</scope>
    <source>
        <strain evidence="8 9">JBL SC #1</strain>
    </source>
</reference>
<reference evidence="8" key="3">
    <citation type="submission" date="2025-09" db="UniProtKB">
        <authorList>
            <consortium name="Ensembl"/>
        </authorList>
    </citation>
    <scope>IDENTIFICATION</scope>
</reference>
<dbReference type="GO" id="GO:0006581">
    <property type="term" value="P:acetylcholine catabolic process"/>
    <property type="evidence" value="ECO:0000318"/>
    <property type="project" value="GO_Central"/>
</dbReference>
<dbReference type="PRINTS" id="PR00878">
    <property type="entry name" value="CHOLNESTRASE"/>
</dbReference>
<evidence type="ECO:0000256" key="1">
    <source>
        <dbReference type="ARBA" id="ARBA00005964"/>
    </source>
</evidence>
<dbReference type="KEGG" id="acs:100563136"/>
<dbReference type="Gene3D" id="3.40.50.1820">
    <property type="entry name" value="alpha/beta hydrolase"/>
    <property type="match status" value="1"/>
</dbReference>
<dbReference type="GO" id="GO:0005886">
    <property type="term" value="C:plasma membrane"/>
    <property type="evidence" value="ECO:0000318"/>
    <property type="project" value="GO_Central"/>
</dbReference>
<feature type="active site" description="Acyl-ester intermediate" evidence="5">
    <location>
        <position position="214"/>
    </location>
</feature>
<evidence type="ECO:0000313" key="9">
    <source>
        <dbReference type="Proteomes" id="UP000001646"/>
    </source>
</evidence>
<dbReference type="PROSITE" id="PS00122">
    <property type="entry name" value="CARBOXYLESTERASE_B_1"/>
    <property type="match status" value="1"/>
</dbReference>
<dbReference type="PROSITE" id="PS00941">
    <property type="entry name" value="CARBOXYLESTERASE_B_2"/>
    <property type="match status" value="1"/>
</dbReference>
<keyword evidence="6" id="KW-0732">Signal</keyword>